<protein>
    <submittedName>
        <fullName evidence="8">Precorrin-6A synthase (Deacetylating)</fullName>
    </submittedName>
</protein>
<keyword evidence="5" id="KW-0949">S-adenosyl-L-methionine</keyword>
<comment type="caution">
    <text evidence="8">The sequence shown here is derived from an EMBL/GenBank/DDBJ whole genome shotgun (WGS) entry which is preliminary data.</text>
</comment>
<dbReference type="InterPro" id="IPR000878">
    <property type="entry name" value="4pyrrol_Mease"/>
</dbReference>
<keyword evidence="9" id="KW-1185">Reference proteome</keyword>
<evidence type="ECO:0000313" key="8">
    <source>
        <dbReference type="EMBL" id="OON81887.1"/>
    </source>
</evidence>
<dbReference type="CDD" id="cd11643">
    <property type="entry name" value="Precorrin-6A-synthase"/>
    <property type="match status" value="1"/>
</dbReference>
<dbReference type="Pfam" id="PF00590">
    <property type="entry name" value="TP_methylase"/>
    <property type="match status" value="1"/>
</dbReference>
<feature type="region of interest" description="Disordered" evidence="6">
    <location>
        <begin position="213"/>
        <end position="242"/>
    </location>
</feature>
<dbReference type="InterPro" id="IPR014777">
    <property type="entry name" value="4pyrrole_Mease_sub1"/>
</dbReference>
<keyword evidence="3" id="KW-0489">Methyltransferase</keyword>
<feature type="compositionally biased region" description="Low complexity" evidence="6">
    <location>
        <begin position="233"/>
        <end position="242"/>
    </location>
</feature>
<evidence type="ECO:0000259" key="7">
    <source>
        <dbReference type="Pfam" id="PF00590"/>
    </source>
</evidence>
<dbReference type="PANTHER" id="PTHR43467:SF1">
    <property type="entry name" value="PRECORRIN-6A SYNTHASE [DEACETYLATING]"/>
    <property type="match status" value="1"/>
</dbReference>
<evidence type="ECO:0000256" key="1">
    <source>
        <dbReference type="ARBA" id="ARBA00004953"/>
    </source>
</evidence>
<evidence type="ECO:0000313" key="9">
    <source>
        <dbReference type="Proteomes" id="UP000190539"/>
    </source>
</evidence>
<dbReference type="AlphaFoldDB" id="A0A1V4AD91"/>
<dbReference type="GO" id="GO:0009236">
    <property type="term" value="P:cobalamin biosynthetic process"/>
    <property type="evidence" value="ECO:0007669"/>
    <property type="project" value="UniProtKB-KW"/>
</dbReference>
<dbReference type="PANTHER" id="PTHR43467">
    <property type="entry name" value="COBALT-PRECORRIN-2 C(20)-METHYLTRANSFERASE"/>
    <property type="match status" value="1"/>
</dbReference>
<dbReference type="STRING" id="83656.B1H18_07275"/>
<keyword evidence="2" id="KW-0169">Cobalamin biosynthesis</keyword>
<reference evidence="8 9" key="1">
    <citation type="submission" date="2017-02" db="EMBL/GenBank/DDBJ databases">
        <title>Draft Genome Sequence of Streptomyces tsukubaensis F601, a Producer of the immunosuppressant tacrolimus FK506.</title>
        <authorList>
            <person name="Zong G."/>
            <person name="Zhong C."/>
            <person name="Fu J."/>
            <person name="Qin R."/>
            <person name="Cao G."/>
        </authorList>
    </citation>
    <scope>NUCLEOTIDE SEQUENCE [LARGE SCALE GENOMIC DNA]</scope>
    <source>
        <strain evidence="8 9">F601</strain>
    </source>
</reference>
<dbReference type="EMBL" id="MVFC01000003">
    <property type="protein sequence ID" value="OON81887.1"/>
    <property type="molecule type" value="Genomic_DNA"/>
</dbReference>
<proteinExistence type="predicted"/>
<evidence type="ECO:0000256" key="4">
    <source>
        <dbReference type="ARBA" id="ARBA00022679"/>
    </source>
</evidence>
<gene>
    <name evidence="8" type="ORF">B1H18_07275</name>
</gene>
<evidence type="ECO:0000256" key="3">
    <source>
        <dbReference type="ARBA" id="ARBA00022603"/>
    </source>
</evidence>
<dbReference type="GO" id="GO:0043819">
    <property type="term" value="F:precorrin-6A synthase (deacetylating) activity"/>
    <property type="evidence" value="ECO:0007669"/>
    <property type="project" value="InterPro"/>
</dbReference>
<comment type="pathway">
    <text evidence="1">Cofactor biosynthesis; adenosylcobalamin biosynthesis.</text>
</comment>
<dbReference type="GO" id="GO:0032259">
    <property type="term" value="P:methylation"/>
    <property type="evidence" value="ECO:0007669"/>
    <property type="project" value="UniProtKB-KW"/>
</dbReference>
<dbReference type="NCBIfam" id="TIGR02434">
    <property type="entry name" value="CobF"/>
    <property type="match status" value="1"/>
</dbReference>
<accession>A0A1V4AD91</accession>
<keyword evidence="4" id="KW-0808">Transferase</keyword>
<organism evidence="8 9">
    <name type="scientific">Streptomyces tsukubensis</name>
    <dbReference type="NCBI Taxonomy" id="83656"/>
    <lineage>
        <taxon>Bacteria</taxon>
        <taxon>Bacillati</taxon>
        <taxon>Actinomycetota</taxon>
        <taxon>Actinomycetes</taxon>
        <taxon>Kitasatosporales</taxon>
        <taxon>Streptomycetaceae</taxon>
        <taxon>Streptomyces</taxon>
    </lineage>
</organism>
<dbReference type="Gene3D" id="3.40.1010.10">
    <property type="entry name" value="Cobalt-precorrin-4 Transmethylase, Domain 1"/>
    <property type="match status" value="1"/>
</dbReference>
<evidence type="ECO:0000256" key="5">
    <source>
        <dbReference type="ARBA" id="ARBA00022691"/>
    </source>
</evidence>
<dbReference type="InterPro" id="IPR035996">
    <property type="entry name" value="4pyrrol_Methylase_sf"/>
</dbReference>
<sequence length="309" mass="33098">MYPRSSAYGTLGGVRKIHVIGIGAGDPDQLTLQAVKALRATDVFFILDKGAEKSDLTALRRSILDAHLSDPSAYRVVEARDPDRDRRAGGSAYSPAVGDWRSRRADIYERLILDELGEDETGAFLVWGDPALYDSTLGILREVLDRGSVCFDHDVVPGVSSVSALVARHRTGLNRVAGPVQITTGRRLSEGFPEGVDDVVVMLDAHQAFTRYAGGGSGGDTESDGHIDPAAPGETTGSGTATDTAADLDMDIYWGAYIGTPDEILISGPLSEVSQEIVDVRARARERKGWIMDTYLLRRHRGGADGSGA</sequence>
<feature type="domain" description="Tetrapyrrole methylase" evidence="7">
    <location>
        <begin position="16"/>
        <end position="272"/>
    </location>
</feature>
<dbReference type="Gene3D" id="3.30.950.10">
    <property type="entry name" value="Methyltransferase, Cobalt-precorrin-4 Transmethylase, Domain 2"/>
    <property type="match status" value="2"/>
</dbReference>
<evidence type="ECO:0000256" key="2">
    <source>
        <dbReference type="ARBA" id="ARBA00022573"/>
    </source>
</evidence>
<dbReference type="InterPro" id="IPR012797">
    <property type="entry name" value="CobF"/>
</dbReference>
<dbReference type="InterPro" id="IPR014776">
    <property type="entry name" value="4pyrrole_Mease_sub2"/>
</dbReference>
<dbReference type="SUPFAM" id="SSF53790">
    <property type="entry name" value="Tetrapyrrole methylase"/>
    <property type="match status" value="1"/>
</dbReference>
<dbReference type="Proteomes" id="UP000190539">
    <property type="component" value="Unassembled WGS sequence"/>
</dbReference>
<name>A0A1V4AD91_9ACTN</name>
<evidence type="ECO:0000256" key="6">
    <source>
        <dbReference type="SAM" id="MobiDB-lite"/>
    </source>
</evidence>